<proteinExistence type="predicted"/>
<dbReference type="Proteomes" id="UP000663824">
    <property type="component" value="Unassembled WGS sequence"/>
</dbReference>
<evidence type="ECO:0000256" key="1">
    <source>
        <dbReference type="SAM" id="MobiDB-lite"/>
    </source>
</evidence>
<dbReference type="EMBL" id="CAJOBI010316358">
    <property type="protein sequence ID" value="CAF5177570.1"/>
    <property type="molecule type" value="Genomic_DNA"/>
</dbReference>
<comment type="caution">
    <text evidence="2">The sequence shown here is derived from an EMBL/GenBank/DDBJ whole genome shotgun (WGS) entry which is preliminary data.</text>
</comment>
<reference evidence="2" key="1">
    <citation type="submission" date="2021-02" db="EMBL/GenBank/DDBJ databases">
        <authorList>
            <person name="Nowell W R."/>
        </authorList>
    </citation>
    <scope>NUCLEOTIDE SEQUENCE</scope>
</reference>
<evidence type="ECO:0000313" key="4">
    <source>
        <dbReference type="Proteomes" id="UP000663824"/>
    </source>
</evidence>
<protein>
    <submittedName>
        <fullName evidence="2">Uncharacterized protein</fullName>
    </submittedName>
</protein>
<feature type="region of interest" description="Disordered" evidence="1">
    <location>
        <begin position="1"/>
        <end position="20"/>
    </location>
</feature>
<dbReference type="AlphaFoldDB" id="A0A816Q4M6"/>
<organism evidence="2 4">
    <name type="scientific">Rotaria magnacalcarata</name>
    <dbReference type="NCBI Taxonomy" id="392030"/>
    <lineage>
        <taxon>Eukaryota</taxon>
        <taxon>Metazoa</taxon>
        <taxon>Spiralia</taxon>
        <taxon>Gnathifera</taxon>
        <taxon>Rotifera</taxon>
        <taxon>Eurotatoria</taxon>
        <taxon>Bdelloidea</taxon>
        <taxon>Philodinida</taxon>
        <taxon>Philodinidae</taxon>
        <taxon>Rotaria</taxon>
    </lineage>
</organism>
<dbReference type="Proteomes" id="UP000676336">
    <property type="component" value="Unassembled WGS sequence"/>
</dbReference>
<gene>
    <name evidence="2" type="ORF">MBJ925_LOCUS14191</name>
    <name evidence="3" type="ORF">SMN809_LOCUS67931</name>
</gene>
<sequence length="134" mass="15331">MSSTNARPSSIRPSRNTQTRVTAQIVRSTSAPQRQFIIILTNNPILLQNTRAFQPPIAQSRQATVPTQNRTNNHQQTVNVREELLNDLLRIELREAARDYLSRTRREYPLHYVFDMSDIEIPPPSSSSSSQPHP</sequence>
<accession>A0A816Q4M6</accession>
<dbReference type="EMBL" id="CAJNRE010006591">
    <property type="protein sequence ID" value="CAF2057022.1"/>
    <property type="molecule type" value="Genomic_DNA"/>
</dbReference>
<name>A0A816Q4M6_9BILA</name>
<evidence type="ECO:0000313" key="2">
    <source>
        <dbReference type="EMBL" id="CAF2057022.1"/>
    </source>
</evidence>
<evidence type="ECO:0000313" key="3">
    <source>
        <dbReference type="EMBL" id="CAF5177570.1"/>
    </source>
</evidence>